<dbReference type="InterPro" id="IPR037914">
    <property type="entry name" value="SpoVT-AbrB_sf"/>
</dbReference>
<keyword evidence="3" id="KW-0614">Plasmid</keyword>
<dbReference type="EMBL" id="AP015031">
    <property type="protein sequence ID" value="BAW27209.1"/>
    <property type="molecule type" value="Genomic_DNA"/>
</dbReference>
<sequence>MAQVNPSRPLMAQSARTTVKCQDPGDGSGDVIVELPPDILKELSLAVGDKLSIEIVDSVIVLRPIRDPNPG</sequence>
<protein>
    <recommendedName>
        <fullName evidence="2">SpoVT-AbrB domain-containing protein</fullName>
    </recommendedName>
</protein>
<organism evidence="3 4">
    <name type="scientific">Pseudomonas putida</name>
    <name type="common">Arthrobacter siderocapsulatus</name>
    <dbReference type="NCBI Taxonomy" id="303"/>
    <lineage>
        <taxon>Bacteria</taxon>
        <taxon>Pseudomonadati</taxon>
        <taxon>Pseudomonadota</taxon>
        <taxon>Gammaproteobacteria</taxon>
        <taxon>Pseudomonadales</taxon>
        <taxon>Pseudomonadaceae</taxon>
        <taxon>Pseudomonas</taxon>
    </lineage>
</organism>
<evidence type="ECO:0000313" key="4">
    <source>
        <dbReference type="Proteomes" id="UP000218731"/>
    </source>
</evidence>
<name>A0A1L7NP08_PSEPU</name>
<dbReference type="AlphaFoldDB" id="A0A1L7NP08"/>
<dbReference type="InterPro" id="IPR007159">
    <property type="entry name" value="SpoVT-AbrB_dom"/>
</dbReference>
<dbReference type="Pfam" id="PF04014">
    <property type="entry name" value="MazE_antitoxin"/>
    <property type="match status" value="1"/>
</dbReference>
<geneLocation type="plasmid" evidence="4">
    <name>pkf715b dna</name>
</geneLocation>
<feature type="domain" description="SpoVT-AbrB" evidence="2">
    <location>
        <begin position="35"/>
        <end position="68"/>
    </location>
</feature>
<proteinExistence type="predicted"/>
<evidence type="ECO:0000313" key="3">
    <source>
        <dbReference type="EMBL" id="BAW27209.1"/>
    </source>
</evidence>
<dbReference type="GO" id="GO:0003677">
    <property type="term" value="F:DNA binding"/>
    <property type="evidence" value="ECO:0007669"/>
    <property type="project" value="InterPro"/>
</dbReference>
<accession>A0A1L7NP08</accession>
<gene>
    <name evidence="3" type="ORF">KF715C_pB1030</name>
</gene>
<feature type="region of interest" description="Disordered" evidence="1">
    <location>
        <begin position="1"/>
        <end position="25"/>
    </location>
</feature>
<evidence type="ECO:0000259" key="2">
    <source>
        <dbReference type="Pfam" id="PF04014"/>
    </source>
</evidence>
<evidence type="ECO:0000256" key="1">
    <source>
        <dbReference type="SAM" id="MobiDB-lite"/>
    </source>
</evidence>
<dbReference type="Proteomes" id="UP000218731">
    <property type="component" value="Plasmid pKF715B"/>
</dbReference>
<dbReference type="Gene3D" id="2.10.260.10">
    <property type="match status" value="1"/>
</dbReference>
<reference evidence="3 4" key="1">
    <citation type="submission" date="2015-11" db="EMBL/GenBank/DDBJ databases">
        <title>Complete genome sequencing of a biphenyl-degrading bacterium, Pseudomonas putida KF715 (=NBRC110667).</title>
        <authorList>
            <person name="Suenaga H."/>
            <person name="Fujihara N."/>
            <person name="Watanabe T."/>
            <person name="Hirose J."/>
            <person name="Kimura N."/>
            <person name="Yamazoe A."/>
            <person name="Hosoyama A."/>
            <person name="Shimodaira J."/>
            <person name="Furukawa K."/>
        </authorList>
    </citation>
    <scope>NUCLEOTIDE SEQUENCE [LARGE SCALE GENOMIC DNA]</scope>
    <source>
        <strain evidence="3 4">KF715</strain>
        <plasmid evidence="4">Plasmid pkf715b dna</plasmid>
    </source>
</reference>
<dbReference type="SUPFAM" id="SSF89447">
    <property type="entry name" value="AbrB/MazE/MraZ-like"/>
    <property type="match status" value="1"/>
</dbReference>